<dbReference type="PANTHER" id="PTHR11792:SF18">
    <property type="entry name" value="FI20035P1"/>
    <property type="match status" value="1"/>
</dbReference>
<dbReference type="EMBL" id="CAJNRD030001121">
    <property type="protein sequence ID" value="CAG5095421.1"/>
    <property type="molecule type" value="Genomic_DNA"/>
</dbReference>
<reference evidence="2" key="1">
    <citation type="submission" date="2021-04" db="EMBL/GenBank/DDBJ databases">
        <authorList>
            <person name="Chebbi M.A.C M."/>
        </authorList>
    </citation>
    <scope>NUCLEOTIDE SEQUENCE</scope>
</reference>
<dbReference type="GO" id="GO:0007165">
    <property type="term" value="P:signal transduction"/>
    <property type="evidence" value="ECO:0007669"/>
    <property type="project" value="InterPro"/>
</dbReference>
<gene>
    <name evidence="2" type="ORF">HICCMSTLAB_LOCUS7700</name>
</gene>
<dbReference type="InterPro" id="IPR000698">
    <property type="entry name" value="Arrestin"/>
</dbReference>
<dbReference type="GO" id="GO:0005737">
    <property type="term" value="C:cytoplasm"/>
    <property type="evidence" value="ECO:0007669"/>
    <property type="project" value="TreeGrafter"/>
</dbReference>
<sequence>MSLFPQAFNLKEATHPISPSINASTFNNQWYFRKESRNEKLILYLINRDLIVNNGKIDKLFGVIKADPEYIKNKRVYGQVTLTFRYGREDEEYMGIKFCTEAIICFAQLYPPCSDSDHQEPSTALQVCLSSLKYIYYDTSINYSICHHQHICTSSICSYVSRPG</sequence>
<comment type="similarity">
    <text evidence="1">Belongs to the arrestin family.</text>
</comment>
<dbReference type="PANTHER" id="PTHR11792">
    <property type="entry name" value="ARRESTIN"/>
    <property type="match status" value="1"/>
</dbReference>
<dbReference type="InterPro" id="IPR014753">
    <property type="entry name" value="Arrestin_N"/>
</dbReference>
<proteinExistence type="inferred from homology"/>
<protein>
    <submittedName>
        <fullName evidence="2">Similar to Arr2: Phosrestin-1 (Drosophila melanogaster)</fullName>
    </submittedName>
</protein>
<evidence type="ECO:0000313" key="3">
    <source>
        <dbReference type="Proteomes" id="UP000786811"/>
    </source>
</evidence>
<dbReference type="Proteomes" id="UP000786811">
    <property type="component" value="Unassembled WGS sequence"/>
</dbReference>
<dbReference type="InterPro" id="IPR014756">
    <property type="entry name" value="Ig_E-set"/>
</dbReference>
<evidence type="ECO:0000256" key="1">
    <source>
        <dbReference type="ARBA" id="ARBA00005298"/>
    </source>
</evidence>
<keyword evidence="3" id="KW-1185">Reference proteome</keyword>
<dbReference type="SUPFAM" id="SSF81296">
    <property type="entry name" value="E set domains"/>
    <property type="match status" value="1"/>
</dbReference>
<evidence type="ECO:0000313" key="2">
    <source>
        <dbReference type="EMBL" id="CAG5095421.1"/>
    </source>
</evidence>
<dbReference type="GO" id="GO:0001664">
    <property type="term" value="F:G protein-coupled receptor binding"/>
    <property type="evidence" value="ECO:0007669"/>
    <property type="project" value="TreeGrafter"/>
</dbReference>
<dbReference type="Gene3D" id="2.60.40.840">
    <property type="match status" value="1"/>
</dbReference>
<dbReference type="GO" id="GO:0002031">
    <property type="term" value="P:G protein-coupled receptor internalization"/>
    <property type="evidence" value="ECO:0007669"/>
    <property type="project" value="TreeGrafter"/>
</dbReference>
<organism evidence="2 3">
    <name type="scientific">Cotesia congregata</name>
    <name type="common">Parasitoid wasp</name>
    <name type="synonym">Apanteles congregatus</name>
    <dbReference type="NCBI Taxonomy" id="51543"/>
    <lineage>
        <taxon>Eukaryota</taxon>
        <taxon>Metazoa</taxon>
        <taxon>Ecdysozoa</taxon>
        <taxon>Arthropoda</taxon>
        <taxon>Hexapoda</taxon>
        <taxon>Insecta</taxon>
        <taxon>Pterygota</taxon>
        <taxon>Neoptera</taxon>
        <taxon>Endopterygota</taxon>
        <taxon>Hymenoptera</taxon>
        <taxon>Apocrita</taxon>
        <taxon>Ichneumonoidea</taxon>
        <taxon>Braconidae</taxon>
        <taxon>Microgastrinae</taxon>
        <taxon>Cotesia</taxon>
    </lineage>
</organism>
<dbReference type="OrthoDB" id="6500995at2759"/>
<comment type="caution">
    <text evidence="2">The sequence shown here is derived from an EMBL/GenBank/DDBJ whole genome shotgun (WGS) entry which is preliminary data.</text>
</comment>
<dbReference type="AlphaFoldDB" id="A0A8J2MMR9"/>
<accession>A0A8J2MMR9</accession>
<name>A0A8J2MMR9_COTCN</name>
<dbReference type="PRINTS" id="PR00309">
    <property type="entry name" value="ARRESTIN"/>
</dbReference>